<evidence type="ECO:0000313" key="2">
    <source>
        <dbReference type="Proteomes" id="UP000255050"/>
    </source>
</evidence>
<dbReference type="AlphaFoldDB" id="A0A7H4M133"/>
<sequence length="227" mass="24576">MGAAFGATFALGTGIYRKYQDGKNIFRGEFDTEDWQDVGLDTLKGAAIGGVSAGAIYTLTNYASMGAPLRQRISYRNQGVGSLTMSYQRGEIDLDEFTDLGLIVCAESAIVGAMTIAGQTLIPVPVLGALIGSISGKFLDTVAKNLDGKTSQALQAKMDDFNRRLNDIEQRALKRILSEFEALGELTTAAFNVENNRQLLEASITLAQAYGVDKTKLSKMRTIWMLL</sequence>
<comment type="caution">
    <text evidence="1">The sequence shown here is derived from an EMBL/GenBank/DDBJ whole genome shotgun (WGS) entry which is preliminary data.</text>
</comment>
<gene>
    <name evidence="1" type="ORF">NCTC11694_03318</name>
</gene>
<accession>A0A7H4M133</accession>
<protein>
    <submittedName>
        <fullName evidence="1">Uncharacterized protein</fullName>
    </submittedName>
</protein>
<name>A0A7H4M133_9ENTR</name>
<evidence type="ECO:0000313" key="1">
    <source>
        <dbReference type="EMBL" id="STR42109.1"/>
    </source>
</evidence>
<dbReference type="Proteomes" id="UP000255050">
    <property type="component" value="Unassembled WGS sequence"/>
</dbReference>
<reference evidence="1 2" key="1">
    <citation type="submission" date="2018-06" db="EMBL/GenBank/DDBJ databases">
        <authorList>
            <consortium name="Pathogen Informatics"/>
            <person name="Doyle S."/>
        </authorList>
    </citation>
    <scope>NUCLEOTIDE SEQUENCE [LARGE SCALE GENOMIC DNA]</scope>
    <source>
        <strain evidence="1 2">NCTC11694</strain>
    </source>
</reference>
<organism evidence="1 2">
    <name type="scientific">Klebsiella michiganensis</name>
    <dbReference type="NCBI Taxonomy" id="1134687"/>
    <lineage>
        <taxon>Bacteria</taxon>
        <taxon>Pseudomonadati</taxon>
        <taxon>Pseudomonadota</taxon>
        <taxon>Gammaproteobacteria</taxon>
        <taxon>Enterobacterales</taxon>
        <taxon>Enterobacteriaceae</taxon>
        <taxon>Klebsiella/Raoultella group</taxon>
        <taxon>Klebsiella</taxon>
    </lineage>
</organism>
<dbReference type="EMBL" id="UGJR01000002">
    <property type="protein sequence ID" value="STR42109.1"/>
    <property type="molecule type" value="Genomic_DNA"/>
</dbReference>
<proteinExistence type="predicted"/>